<protein>
    <submittedName>
        <fullName evidence="1">Uncharacterized protein</fullName>
    </submittedName>
</protein>
<dbReference type="AlphaFoldDB" id="A0A6J4P2F8"/>
<sequence>MEKRLIEKVIDEAKAEEANLVIWDRRDTFTVESDDIDEIETNEDHLRVAMQDGKAVVYVEYDYIYKLVLEKERSARPGVRAGFGASS</sequence>
<evidence type="ECO:0000313" key="1">
    <source>
        <dbReference type="EMBL" id="CAA9402414.1"/>
    </source>
</evidence>
<accession>A0A6J4P2F8</accession>
<reference evidence="1" key="1">
    <citation type="submission" date="2020-02" db="EMBL/GenBank/DDBJ databases">
        <authorList>
            <person name="Meier V. D."/>
        </authorList>
    </citation>
    <scope>NUCLEOTIDE SEQUENCE</scope>
    <source>
        <strain evidence="1">AVDCRST_MAG82</strain>
    </source>
</reference>
<gene>
    <name evidence="1" type="ORF">AVDCRST_MAG82-284</name>
</gene>
<dbReference type="EMBL" id="CADCVA010000039">
    <property type="protein sequence ID" value="CAA9402414.1"/>
    <property type="molecule type" value="Genomic_DNA"/>
</dbReference>
<proteinExistence type="predicted"/>
<name>A0A6J4P2F8_9ACTN</name>
<organism evidence="1">
    <name type="scientific">uncultured Rubrobacteraceae bacterium</name>
    <dbReference type="NCBI Taxonomy" id="349277"/>
    <lineage>
        <taxon>Bacteria</taxon>
        <taxon>Bacillati</taxon>
        <taxon>Actinomycetota</taxon>
        <taxon>Rubrobacteria</taxon>
        <taxon>Rubrobacterales</taxon>
        <taxon>Rubrobacteraceae</taxon>
        <taxon>environmental samples</taxon>
    </lineage>
</organism>